<feature type="region of interest" description="Disordered" evidence="3">
    <location>
        <begin position="41"/>
        <end position="77"/>
    </location>
</feature>
<dbReference type="GO" id="GO:0005634">
    <property type="term" value="C:nucleus"/>
    <property type="evidence" value="ECO:0007669"/>
    <property type="project" value="TreeGrafter"/>
</dbReference>
<dbReference type="InterPro" id="IPR006628">
    <property type="entry name" value="PUR-bd_fam"/>
</dbReference>
<dbReference type="GO" id="GO:0000981">
    <property type="term" value="F:DNA-binding transcription factor activity, RNA polymerase II-specific"/>
    <property type="evidence" value="ECO:0007669"/>
    <property type="project" value="TreeGrafter"/>
</dbReference>
<dbReference type="GO" id="GO:0032422">
    <property type="term" value="F:purine-rich negative regulatory element binding"/>
    <property type="evidence" value="ECO:0007669"/>
    <property type="project" value="InterPro"/>
</dbReference>
<evidence type="ECO:0000313" key="4">
    <source>
        <dbReference type="EMBL" id="CAD6194170.1"/>
    </source>
</evidence>
<dbReference type="OrthoDB" id="523901at2759"/>
<keyword evidence="2" id="KW-0238">DNA-binding</keyword>
<evidence type="ECO:0000256" key="2">
    <source>
        <dbReference type="ARBA" id="ARBA00023125"/>
    </source>
</evidence>
<dbReference type="Gene3D" id="3.10.450.700">
    <property type="match status" value="3"/>
</dbReference>
<organism evidence="4 5">
    <name type="scientific">Caenorhabditis auriculariae</name>
    <dbReference type="NCBI Taxonomy" id="2777116"/>
    <lineage>
        <taxon>Eukaryota</taxon>
        <taxon>Metazoa</taxon>
        <taxon>Ecdysozoa</taxon>
        <taxon>Nematoda</taxon>
        <taxon>Chromadorea</taxon>
        <taxon>Rhabditida</taxon>
        <taxon>Rhabditina</taxon>
        <taxon>Rhabditomorpha</taxon>
        <taxon>Rhabditoidea</taxon>
        <taxon>Rhabditidae</taxon>
        <taxon>Peloderinae</taxon>
        <taxon>Caenorhabditis</taxon>
    </lineage>
</organism>
<evidence type="ECO:0000256" key="3">
    <source>
        <dbReference type="SAM" id="MobiDB-lite"/>
    </source>
</evidence>
<evidence type="ECO:0000256" key="1">
    <source>
        <dbReference type="ARBA" id="ARBA00009251"/>
    </source>
</evidence>
<dbReference type="PANTHER" id="PTHR12611">
    <property type="entry name" value="PUR-TRANSCRIPTIONAL ACTIVATOR"/>
    <property type="match status" value="1"/>
</dbReference>
<dbReference type="Pfam" id="PF04845">
    <property type="entry name" value="PurA"/>
    <property type="match status" value="1"/>
</dbReference>
<protein>
    <submittedName>
        <fullName evidence="4">Uncharacterized protein</fullName>
    </submittedName>
</protein>
<gene>
    <name evidence="4" type="ORF">CAUJ_LOCUS10089</name>
</gene>
<dbReference type="PANTHER" id="PTHR12611:SF0">
    <property type="entry name" value="PURINE-RICH BINDING PROTEIN-ALPHA, ISOFORM B"/>
    <property type="match status" value="1"/>
</dbReference>
<comment type="caution">
    <text evidence="4">The sequence shown here is derived from an EMBL/GenBank/DDBJ whole genome shotgun (WGS) entry which is preliminary data.</text>
</comment>
<sequence>MADGSPERGAKRNEDVLASKQLNVQYKRYYVDVKENQRGRFIKNRRDRQRPQVAAGFLDERRGQSPRHLDSDGSNTENKVLKSESLVFDTRRYFLDLKQNDRGRFLRISQLIVVTPRSTRQQIAIPEEGIVEIRDTFAEFIDKFSAGYLDEASSSNKNKVVAGENKQFIFEPNENDRGQFVRITEVKNSGYRTSITVPASALENFRTSIDEVIADLNRKNAEK</sequence>
<evidence type="ECO:0000313" key="5">
    <source>
        <dbReference type="Proteomes" id="UP000835052"/>
    </source>
</evidence>
<proteinExistence type="inferred from homology"/>
<feature type="compositionally biased region" description="Basic and acidic residues" evidence="3">
    <location>
        <begin position="58"/>
        <end position="71"/>
    </location>
</feature>
<name>A0A8S1HLK4_9PELO</name>
<dbReference type="SMART" id="SM00712">
    <property type="entry name" value="PUR"/>
    <property type="match status" value="3"/>
</dbReference>
<dbReference type="GO" id="GO:0000977">
    <property type="term" value="F:RNA polymerase II transcription regulatory region sequence-specific DNA binding"/>
    <property type="evidence" value="ECO:0007669"/>
    <property type="project" value="InterPro"/>
</dbReference>
<comment type="similarity">
    <text evidence="1">Belongs to the PUR DNA-binding protein family.</text>
</comment>
<reference evidence="4" key="1">
    <citation type="submission" date="2020-10" db="EMBL/GenBank/DDBJ databases">
        <authorList>
            <person name="Kikuchi T."/>
        </authorList>
    </citation>
    <scope>NUCLEOTIDE SEQUENCE</scope>
    <source>
        <strain evidence="4">NKZ352</strain>
    </source>
</reference>
<keyword evidence="5" id="KW-1185">Reference proteome</keyword>
<dbReference type="Proteomes" id="UP000835052">
    <property type="component" value="Unassembled WGS sequence"/>
</dbReference>
<dbReference type="EMBL" id="CAJGYM010000042">
    <property type="protein sequence ID" value="CAD6194170.1"/>
    <property type="molecule type" value="Genomic_DNA"/>
</dbReference>
<dbReference type="AlphaFoldDB" id="A0A8S1HLK4"/>
<accession>A0A8S1HLK4</accession>